<dbReference type="PRINTS" id="PR00080">
    <property type="entry name" value="SDRFAMILY"/>
</dbReference>
<evidence type="ECO:0000313" key="6">
    <source>
        <dbReference type="EMBL" id="NKW43141.1"/>
    </source>
</evidence>
<proteinExistence type="inferred from homology"/>
<evidence type="ECO:0000313" key="7">
    <source>
        <dbReference type="Proteomes" id="UP000808906"/>
    </source>
</evidence>
<comment type="similarity">
    <text evidence="1">Belongs to the short-chain dehydrogenases/reductases (SDR) family.</text>
</comment>
<sequence length="287" mass="29262">MCVNPTGVTVHSESEPDVLDDRLSGKVAVISGAGSRGPGIGIGRACAVRLAQSGAHVVLVDNVGANLEGTVQMCASLGVHVSAVVADVADDSICRSLAADVLEQHGRVDILVNNVGVTGPSGSVVDIDLGAWRTCLRINIDSVLLLSRYLIPAMAGSGAIVNMASVAALRGGHPSVAYSASKGALLSLTQAMAAMHGPDGIRVNAVAPGLVHTPLMDAQGLEEHARRLRAEAAPLRIEGTGWDVAEAVRYLAGPESRWTTGIVLPVDAGLTSSIDPGRAPTVTGRGN</sequence>
<dbReference type="Proteomes" id="UP000808906">
    <property type="component" value="Unassembled WGS sequence"/>
</dbReference>
<dbReference type="InterPro" id="IPR020904">
    <property type="entry name" value="Sc_DH/Rdtase_CS"/>
</dbReference>
<dbReference type="AlphaFoldDB" id="A0A9Q2PAA8"/>
<dbReference type="FunFam" id="3.40.50.720:FF:000084">
    <property type="entry name" value="Short-chain dehydrogenase reductase"/>
    <property type="match status" value="1"/>
</dbReference>
<dbReference type="InterPro" id="IPR002347">
    <property type="entry name" value="SDR_fam"/>
</dbReference>
<accession>A0A9Q2PAA8</accession>
<dbReference type="GO" id="GO:0016491">
    <property type="term" value="F:oxidoreductase activity"/>
    <property type="evidence" value="ECO:0007669"/>
    <property type="project" value="UniProtKB-KW"/>
</dbReference>
<evidence type="ECO:0000313" key="5">
    <source>
        <dbReference type="EMBL" id="NKT79618.1"/>
    </source>
</evidence>
<evidence type="ECO:0000313" key="4">
    <source>
        <dbReference type="EMBL" id="MBM4568585.1"/>
    </source>
</evidence>
<dbReference type="EMBL" id="WVDC01000007">
    <property type="protein sequence ID" value="NKW43141.1"/>
    <property type="molecule type" value="Genomic_DNA"/>
</dbReference>
<dbReference type="Pfam" id="PF13561">
    <property type="entry name" value="adh_short_C2"/>
    <property type="match status" value="1"/>
</dbReference>
<evidence type="ECO:0000256" key="3">
    <source>
        <dbReference type="ARBA" id="ARBA00023027"/>
    </source>
</evidence>
<dbReference type="PANTHER" id="PTHR43477:SF4">
    <property type="entry name" value="DEHYDROGENASE_REDUCTASE SDR FAMILY MEMBER 6"/>
    <property type="match status" value="1"/>
</dbReference>
<dbReference type="CDD" id="cd05233">
    <property type="entry name" value="SDR_c"/>
    <property type="match status" value="1"/>
</dbReference>
<dbReference type="SUPFAM" id="SSF51735">
    <property type="entry name" value="NAD(P)-binding Rossmann-fold domains"/>
    <property type="match status" value="1"/>
</dbReference>
<dbReference type="EMBL" id="WUXR01000021">
    <property type="protein sequence ID" value="MBM4568585.1"/>
    <property type="molecule type" value="Genomic_DNA"/>
</dbReference>
<evidence type="ECO:0000256" key="2">
    <source>
        <dbReference type="ARBA" id="ARBA00023002"/>
    </source>
</evidence>
<protein>
    <submittedName>
        <fullName evidence="4">SDR family oxidoreductase</fullName>
    </submittedName>
</protein>
<dbReference type="PRINTS" id="PR00081">
    <property type="entry name" value="GDHRDH"/>
</dbReference>
<reference evidence="4" key="1">
    <citation type="submission" date="2019-11" db="EMBL/GenBank/DDBJ databases">
        <title>Spread of Macrolides and rifampicin resistant Rhodococcus equi in clinical isolates in the USA.</title>
        <authorList>
            <person name="Alvarez-Narvaez S."/>
            <person name="Huber L."/>
            <person name="Cohen N.D."/>
            <person name="Slovis N."/>
            <person name="Greiter M."/>
            <person name="Giguere S."/>
            <person name="Hart K."/>
        </authorList>
    </citation>
    <scope>NUCLEOTIDE SEQUENCE</scope>
    <source>
        <strain evidence="4">Lh_17</strain>
    </source>
</reference>
<dbReference type="InterPro" id="IPR036291">
    <property type="entry name" value="NAD(P)-bd_dom_sf"/>
</dbReference>
<dbReference type="Proteomes" id="UP000603463">
    <property type="component" value="Unassembled WGS sequence"/>
</dbReference>
<dbReference type="PANTHER" id="PTHR43477">
    <property type="entry name" value="DIHYDROANTICAPSIN 7-DEHYDROGENASE"/>
    <property type="match status" value="1"/>
</dbReference>
<dbReference type="EMBL" id="WVBC01000030">
    <property type="protein sequence ID" value="NKT79618.1"/>
    <property type="molecule type" value="Genomic_DNA"/>
</dbReference>
<reference evidence="5" key="2">
    <citation type="journal article" date="2020" name="Environ. Microbiol.">
        <title>The novel and transferable erm(51) gene confers Macrolides, Lincosamides, and Streptogramins B (MLSB) resistance to clonal Rhodococcus equi in the environment.</title>
        <authorList>
            <person name="Huber L."/>
            <person name="Giguere S."/>
            <person name="Slovis N.M."/>
            <person name="Alvarez-Narvaez S."/>
            <person name="Hart K.A."/>
            <person name="Greiter M."/>
            <person name="Morris E.R.A."/>
            <person name="Cohen N.D."/>
        </authorList>
    </citation>
    <scope>NUCLEOTIDE SEQUENCE</scope>
    <source>
        <strain evidence="5">Lh_116_1</strain>
        <strain evidence="6">Lh_16_1</strain>
    </source>
</reference>
<gene>
    <name evidence="4" type="ORF">GS441_25185</name>
    <name evidence="5" type="ORF">GS882_16040</name>
    <name evidence="6" type="ORF">GS947_16400</name>
</gene>
<dbReference type="Proteomes" id="UP000608063">
    <property type="component" value="Unassembled WGS sequence"/>
</dbReference>
<dbReference type="PROSITE" id="PS00061">
    <property type="entry name" value="ADH_SHORT"/>
    <property type="match status" value="1"/>
</dbReference>
<keyword evidence="3" id="KW-0520">NAD</keyword>
<comment type="caution">
    <text evidence="4">The sequence shown here is derived from an EMBL/GenBank/DDBJ whole genome shotgun (WGS) entry which is preliminary data.</text>
</comment>
<evidence type="ECO:0000256" key="1">
    <source>
        <dbReference type="ARBA" id="ARBA00006484"/>
    </source>
</evidence>
<name>A0A9Q2PAA8_RHOHA</name>
<dbReference type="Gene3D" id="3.40.50.720">
    <property type="entry name" value="NAD(P)-binding Rossmann-like Domain"/>
    <property type="match status" value="1"/>
</dbReference>
<organism evidence="4 7">
    <name type="scientific">Rhodococcus hoagii</name>
    <name type="common">Corynebacterium equii</name>
    <dbReference type="NCBI Taxonomy" id="43767"/>
    <lineage>
        <taxon>Bacteria</taxon>
        <taxon>Bacillati</taxon>
        <taxon>Actinomycetota</taxon>
        <taxon>Actinomycetes</taxon>
        <taxon>Mycobacteriales</taxon>
        <taxon>Nocardiaceae</taxon>
        <taxon>Prescottella</taxon>
    </lineage>
</organism>
<keyword evidence="2" id="KW-0560">Oxidoreductase</keyword>
<dbReference type="InterPro" id="IPR051122">
    <property type="entry name" value="SDR_DHRS6-like"/>
</dbReference>